<protein>
    <submittedName>
        <fullName evidence="2">Uncharacterized protein</fullName>
    </submittedName>
</protein>
<dbReference type="STRING" id="1549748.WH95_18545"/>
<dbReference type="Proteomes" id="UP000034491">
    <property type="component" value="Unassembled WGS sequence"/>
</dbReference>
<dbReference type="OrthoDB" id="8613581at2"/>
<dbReference type="EMBL" id="LANI01000032">
    <property type="protein sequence ID" value="KKJ75441.1"/>
    <property type="molecule type" value="Genomic_DNA"/>
</dbReference>
<comment type="caution">
    <text evidence="2">The sequence shown here is derived from an EMBL/GenBank/DDBJ whole genome shotgun (WGS) entry which is preliminary data.</text>
</comment>
<dbReference type="AlphaFoldDB" id="A0A0M2R1B8"/>
<evidence type="ECO:0000313" key="2">
    <source>
        <dbReference type="EMBL" id="KKJ75441.1"/>
    </source>
</evidence>
<feature type="region of interest" description="Disordered" evidence="1">
    <location>
        <begin position="1"/>
        <end position="52"/>
    </location>
</feature>
<keyword evidence="3" id="KW-1185">Reference proteome</keyword>
<accession>A0A0M2R1B8</accession>
<reference evidence="2 3" key="1">
    <citation type="submission" date="2015-03" db="EMBL/GenBank/DDBJ databases">
        <title>Genome sequence of Kiloniella sp. P1-1, isolated from the gut microflora of Pacific white shrimp, Penaeus vannamei.</title>
        <authorList>
            <person name="Shao Z."/>
            <person name="Wang L."/>
            <person name="Li X."/>
        </authorList>
    </citation>
    <scope>NUCLEOTIDE SEQUENCE [LARGE SCALE GENOMIC DNA]</scope>
    <source>
        <strain evidence="2 3">P1-1</strain>
    </source>
</reference>
<evidence type="ECO:0000256" key="1">
    <source>
        <dbReference type="SAM" id="MobiDB-lite"/>
    </source>
</evidence>
<gene>
    <name evidence="2" type="ORF">WH95_18545</name>
</gene>
<evidence type="ECO:0000313" key="3">
    <source>
        <dbReference type="Proteomes" id="UP000034491"/>
    </source>
</evidence>
<organism evidence="2 3">
    <name type="scientific">Kiloniella litopenaei</name>
    <dbReference type="NCBI Taxonomy" id="1549748"/>
    <lineage>
        <taxon>Bacteria</taxon>
        <taxon>Pseudomonadati</taxon>
        <taxon>Pseudomonadota</taxon>
        <taxon>Alphaproteobacteria</taxon>
        <taxon>Rhodospirillales</taxon>
        <taxon>Kiloniellaceae</taxon>
        <taxon>Kiloniella</taxon>
    </lineage>
</organism>
<name>A0A0M2R1B8_9PROT</name>
<dbReference type="RefSeq" id="WP_046509871.1">
    <property type="nucleotide sequence ID" value="NZ_LANI01000032.1"/>
</dbReference>
<sequence>MSNTKKEAPEKTEKKTQDSRFESEKSGKKFEKAFKGATGGNPYPTDFAKGDDCPKDLLDAAISVGAVKK</sequence>
<feature type="compositionally biased region" description="Basic and acidic residues" evidence="1">
    <location>
        <begin position="1"/>
        <end position="34"/>
    </location>
</feature>
<proteinExistence type="predicted"/>